<dbReference type="Proteomes" id="UP000321746">
    <property type="component" value="Unassembled WGS sequence"/>
</dbReference>
<comment type="caution">
    <text evidence="1">The sequence shown here is derived from an EMBL/GenBank/DDBJ whole genome shotgun (WGS) entry which is preliminary data.</text>
</comment>
<protein>
    <submittedName>
        <fullName evidence="1">Uncharacterized protein</fullName>
    </submittedName>
</protein>
<sequence>MDLENDDIALLRDKAGVTPDMLTTLQTLGFTVTRTASLLSYMKDLADTSGENRTALRRES</sequence>
<proteinExistence type="predicted"/>
<dbReference type="EMBL" id="BJYG01000018">
    <property type="protein sequence ID" value="GEN63332.1"/>
    <property type="molecule type" value="Genomic_DNA"/>
</dbReference>
<organism evidence="1 2">
    <name type="scientific">Acetobacter oeni</name>
    <dbReference type="NCBI Taxonomy" id="304077"/>
    <lineage>
        <taxon>Bacteria</taxon>
        <taxon>Pseudomonadati</taxon>
        <taxon>Pseudomonadota</taxon>
        <taxon>Alphaproteobacteria</taxon>
        <taxon>Acetobacterales</taxon>
        <taxon>Acetobacteraceae</taxon>
        <taxon>Acetobacter</taxon>
    </lineage>
</organism>
<reference evidence="1 2" key="1">
    <citation type="submission" date="2019-07" db="EMBL/GenBank/DDBJ databases">
        <title>Whole genome shotgun sequence of Acetobacter oeni NBRC 105207.</title>
        <authorList>
            <person name="Hosoyama A."/>
            <person name="Uohara A."/>
            <person name="Ohji S."/>
            <person name="Ichikawa N."/>
        </authorList>
    </citation>
    <scope>NUCLEOTIDE SEQUENCE [LARGE SCALE GENOMIC DNA]</scope>
    <source>
        <strain evidence="1 2">NBRC 105207</strain>
    </source>
</reference>
<name>A0A511XK75_9PROT</name>
<accession>A0A511XK75</accession>
<dbReference type="OrthoDB" id="9908562at2"/>
<keyword evidence="2" id="KW-1185">Reference proteome</keyword>
<evidence type="ECO:0000313" key="1">
    <source>
        <dbReference type="EMBL" id="GEN63332.1"/>
    </source>
</evidence>
<dbReference type="RefSeq" id="WP_146887816.1">
    <property type="nucleotide sequence ID" value="NZ_BJYG01000018.1"/>
</dbReference>
<evidence type="ECO:0000313" key="2">
    <source>
        <dbReference type="Proteomes" id="UP000321746"/>
    </source>
</evidence>
<gene>
    <name evidence="1" type="ORF">AOE01nite_15560</name>
</gene>
<dbReference type="AlphaFoldDB" id="A0A511XK75"/>